<evidence type="ECO:0000256" key="1">
    <source>
        <dbReference type="SAM" id="SignalP"/>
    </source>
</evidence>
<protein>
    <recommendedName>
        <fullName evidence="4">Lipoprotein</fullName>
    </recommendedName>
</protein>
<accession>A0ABV8RDD4</accession>
<name>A0ABV8RDD4_9SPHN</name>
<dbReference type="PROSITE" id="PS51257">
    <property type="entry name" value="PROKAR_LIPOPROTEIN"/>
    <property type="match status" value="1"/>
</dbReference>
<keyword evidence="3" id="KW-1185">Reference proteome</keyword>
<sequence length="133" mass="14417">MKKYRLAMLPAITALCAVTACEPPSRPVTEGNIKGSFFEDLFGERCSLEILFGSYASGIDDKSYREIKALLASRSGKFTMSEKQWGREGEKAVCANGTDKKAVDALEKDIAQIIAANEPTEGPVTVTRGPLLK</sequence>
<evidence type="ECO:0008006" key="4">
    <source>
        <dbReference type="Google" id="ProtNLM"/>
    </source>
</evidence>
<proteinExistence type="predicted"/>
<comment type="caution">
    <text evidence="2">The sequence shown here is derived from an EMBL/GenBank/DDBJ whole genome shotgun (WGS) entry which is preliminary data.</text>
</comment>
<evidence type="ECO:0000313" key="2">
    <source>
        <dbReference type="EMBL" id="MFC4291422.1"/>
    </source>
</evidence>
<feature type="chain" id="PRO_5045180598" description="Lipoprotein" evidence="1">
    <location>
        <begin position="21"/>
        <end position="133"/>
    </location>
</feature>
<feature type="signal peptide" evidence="1">
    <location>
        <begin position="1"/>
        <end position="20"/>
    </location>
</feature>
<dbReference type="Proteomes" id="UP001595887">
    <property type="component" value="Unassembled WGS sequence"/>
</dbReference>
<organism evidence="2 3">
    <name type="scientific">Sphingorhabdus arenilitoris</name>
    <dbReference type="NCBI Taxonomy" id="1490041"/>
    <lineage>
        <taxon>Bacteria</taxon>
        <taxon>Pseudomonadati</taxon>
        <taxon>Pseudomonadota</taxon>
        <taxon>Alphaproteobacteria</taxon>
        <taxon>Sphingomonadales</taxon>
        <taxon>Sphingomonadaceae</taxon>
        <taxon>Sphingorhabdus</taxon>
    </lineage>
</organism>
<gene>
    <name evidence="2" type="ORF">ACFOWX_03230</name>
</gene>
<dbReference type="RefSeq" id="WP_381421258.1">
    <property type="nucleotide sequence ID" value="NZ_JBHSDH010000012.1"/>
</dbReference>
<reference evidence="3" key="1">
    <citation type="journal article" date="2019" name="Int. J. Syst. Evol. Microbiol.">
        <title>The Global Catalogue of Microorganisms (GCM) 10K type strain sequencing project: providing services to taxonomists for standard genome sequencing and annotation.</title>
        <authorList>
            <consortium name="The Broad Institute Genomics Platform"/>
            <consortium name="The Broad Institute Genome Sequencing Center for Infectious Disease"/>
            <person name="Wu L."/>
            <person name="Ma J."/>
        </authorList>
    </citation>
    <scope>NUCLEOTIDE SEQUENCE [LARGE SCALE GENOMIC DNA]</scope>
    <source>
        <strain evidence="3">CECT 8531</strain>
    </source>
</reference>
<keyword evidence="1" id="KW-0732">Signal</keyword>
<dbReference type="EMBL" id="JBHSDH010000012">
    <property type="protein sequence ID" value="MFC4291422.1"/>
    <property type="molecule type" value="Genomic_DNA"/>
</dbReference>
<evidence type="ECO:0000313" key="3">
    <source>
        <dbReference type="Proteomes" id="UP001595887"/>
    </source>
</evidence>